<keyword evidence="5" id="KW-0479">Metal-binding</keyword>
<evidence type="ECO:0000256" key="2">
    <source>
        <dbReference type="ARBA" id="ARBA00004419"/>
    </source>
</evidence>
<evidence type="ECO:0000256" key="8">
    <source>
        <dbReference type="ARBA" id="ARBA00022927"/>
    </source>
</evidence>
<evidence type="ECO:0000256" key="11">
    <source>
        <dbReference type="PROSITE-ProRule" id="PRU00228"/>
    </source>
</evidence>
<protein>
    <recommendedName>
        <fullName evidence="18">Protein NBR1 homolog</fullName>
    </recommendedName>
</protein>
<feature type="domain" description="UBA" evidence="13">
    <location>
        <begin position="802"/>
        <end position="840"/>
    </location>
</feature>
<comment type="subcellular location">
    <subcellularLocation>
        <location evidence="2">Cytoplasmic vesicle</location>
        <location evidence="2">Autophagosome</location>
    </subcellularLocation>
    <subcellularLocation>
        <location evidence="1">Vacuole</location>
    </subcellularLocation>
</comment>
<evidence type="ECO:0008006" key="18">
    <source>
        <dbReference type="Google" id="ProtNLM"/>
    </source>
</evidence>
<dbReference type="InterPro" id="IPR009060">
    <property type="entry name" value="UBA-like_sf"/>
</dbReference>
<evidence type="ECO:0000256" key="6">
    <source>
        <dbReference type="ARBA" id="ARBA00022771"/>
    </source>
</evidence>
<evidence type="ECO:0000256" key="3">
    <source>
        <dbReference type="ARBA" id="ARBA00022448"/>
    </source>
</evidence>
<dbReference type="FunFam" id="2.60.40.10:FF:000199">
    <property type="entry name" value="next to BRCA1 gene 1 protein-like"/>
    <property type="match status" value="1"/>
</dbReference>
<dbReference type="PROSITE" id="PS51745">
    <property type="entry name" value="PB1"/>
    <property type="match status" value="1"/>
</dbReference>
<feature type="domain" description="ZZ-type" evidence="14">
    <location>
        <begin position="478"/>
        <end position="528"/>
    </location>
</feature>
<dbReference type="GO" id="GO:0005776">
    <property type="term" value="C:autophagosome"/>
    <property type="evidence" value="ECO:0007669"/>
    <property type="project" value="UniProtKB-SubCell"/>
</dbReference>
<proteinExistence type="predicted"/>
<sequence length="888" mass="97135">MATPSTVVIKVKYGDTLRRFNAQYADVDLDLNVDGLRKKISSLFGFSPETELRLTYIDEDGDEVALVDDEDLRDVVKQALNPLRITVKLNVEKKGPHYDRSSGNSTPMISPTPQVHQPANPNHSEILRTIQEPLREILKFSADLASKSLPSTPDTTDQKSLNNSISSFSEILRTVQEPIREKLVKLSTDLASKSATSAPAVGELVDYFSKVSLSYLDQLSDSQHEVRPSTQSDVPESSTVAKESEAKVDASKLKVPENDKGTKPQPKATTEIKEVKHGKVIETSSSKAPGFNAVASAINVGKKDKTKKDKGKKISEGCSNEKSHKTTFANDDLLIGKPGESLYSSTNPPTVASSIPAGIEVNKLSEPPSAPKMVHMGVPYHVKGDSRNGRGRSLLSGAPGGPLVPGSMWAPIYGNLNFPSSPSGHSSMYECPFSGVPLENMTAVPPPPPPPACKLFPFTRNNSQNNNSQNEGSGIIFHRGVRCDGCGVHPITGLRFKSKVKVNYDLCSICFSEMGNEMDYIRMDRPAVYRNHMPFKGMYETMPLPQVCSRGFKAKSGASKLDSRFIQDVNIIDGTIVAPLTPFTKIWRMRNNGTVIWPHKTQLVWIGGDRLSNVMSVEVEIPTAGLPVDHELDVAVDFIAPELPGRYVSYWRMASPSGQKFGQRVWVLIQVDASIKETRREGVRGLNLNLPPLSSVLTDPEIINVEPEPMVVDSQPPVPDTTKKTVESVESVVELQPNIEHEMKFPINDSLLVGSGASSSAPAAVPSPLYPIVDLSYVDPVVSSIAPSTIDPSSSSPVASSQSEETLLKELEEMGFKQVDLNKEILRINEYDLEKAVDDLCGVSEWDPILEELQEMGFHDTEMNKILLKKNNGSIKRVVMDLIAGENM</sequence>
<dbReference type="GO" id="GO:0008270">
    <property type="term" value="F:zinc ion binding"/>
    <property type="evidence" value="ECO:0007669"/>
    <property type="project" value="UniProtKB-KW"/>
</dbReference>
<evidence type="ECO:0000256" key="10">
    <source>
        <dbReference type="ARBA" id="ARBA00023329"/>
    </source>
</evidence>
<dbReference type="InterPro" id="IPR015940">
    <property type="entry name" value="UBA"/>
</dbReference>
<organism evidence="16 17">
    <name type="scientific">Penstemon smallii</name>
    <dbReference type="NCBI Taxonomy" id="265156"/>
    <lineage>
        <taxon>Eukaryota</taxon>
        <taxon>Viridiplantae</taxon>
        <taxon>Streptophyta</taxon>
        <taxon>Embryophyta</taxon>
        <taxon>Tracheophyta</taxon>
        <taxon>Spermatophyta</taxon>
        <taxon>Magnoliopsida</taxon>
        <taxon>eudicotyledons</taxon>
        <taxon>Gunneridae</taxon>
        <taxon>Pentapetalae</taxon>
        <taxon>asterids</taxon>
        <taxon>lamiids</taxon>
        <taxon>Lamiales</taxon>
        <taxon>Plantaginaceae</taxon>
        <taxon>Cheloneae</taxon>
        <taxon>Penstemon</taxon>
    </lineage>
</organism>
<evidence type="ECO:0000259" key="15">
    <source>
        <dbReference type="PROSITE" id="PS51745"/>
    </source>
</evidence>
<dbReference type="Proteomes" id="UP001634393">
    <property type="component" value="Unassembled WGS sequence"/>
</dbReference>
<dbReference type="PROSITE" id="PS50030">
    <property type="entry name" value="UBA"/>
    <property type="match status" value="1"/>
</dbReference>
<dbReference type="Pfam" id="PF24932">
    <property type="entry name" value="UBA_NBR1_C"/>
    <property type="match status" value="2"/>
</dbReference>
<dbReference type="Gene3D" id="1.10.8.10">
    <property type="entry name" value="DNA helicase RuvA subunit, C-terminal domain"/>
    <property type="match status" value="2"/>
</dbReference>
<dbReference type="GO" id="GO:0006914">
    <property type="term" value="P:autophagy"/>
    <property type="evidence" value="ECO:0007669"/>
    <property type="project" value="UniProtKB-KW"/>
</dbReference>
<feature type="region of interest" description="Disordered" evidence="12">
    <location>
        <begin position="221"/>
        <end position="269"/>
    </location>
</feature>
<keyword evidence="4" id="KW-0926">Vacuole</keyword>
<dbReference type="Pfam" id="PF16158">
    <property type="entry name" value="N_BRCA1_IG"/>
    <property type="match status" value="1"/>
</dbReference>
<evidence type="ECO:0000256" key="4">
    <source>
        <dbReference type="ARBA" id="ARBA00022554"/>
    </source>
</evidence>
<evidence type="ECO:0000256" key="5">
    <source>
        <dbReference type="ARBA" id="ARBA00022723"/>
    </source>
</evidence>
<keyword evidence="8" id="KW-0653">Protein transport</keyword>
<evidence type="ECO:0000256" key="1">
    <source>
        <dbReference type="ARBA" id="ARBA00004116"/>
    </source>
</evidence>
<dbReference type="CDD" id="cd14319">
    <property type="entry name" value="UBA_NBR1"/>
    <property type="match status" value="1"/>
</dbReference>
<gene>
    <name evidence="16" type="ORF">ACJIZ3_020915</name>
</gene>
<evidence type="ECO:0000313" key="16">
    <source>
        <dbReference type="EMBL" id="KAL3824886.1"/>
    </source>
</evidence>
<dbReference type="EMBL" id="JBJXBP010000006">
    <property type="protein sequence ID" value="KAL3824886.1"/>
    <property type="molecule type" value="Genomic_DNA"/>
</dbReference>
<keyword evidence="17" id="KW-1185">Reference proteome</keyword>
<dbReference type="SMART" id="SM00666">
    <property type="entry name" value="PB1"/>
    <property type="match status" value="1"/>
</dbReference>
<feature type="compositionally biased region" description="Basic and acidic residues" evidence="12">
    <location>
        <begin position="242"/>
        <end position="262"/>
    </location>
</feature>
<dbReference type="InterPro" id="IPR013783">
    <property type="entry name" value="Ig-like_fold"/>
</dbReference>
<dbReference type="Gene3D" id="3.10.20.90">
    <property type="entry name" value="Phosphatidylinositol 3-kinase Catalytic Subunit, Chain A, domain 1"/>
    <property type="match status" value="1"/>
</dbReference>
<dbReference type="SUPFAM" id="SSF46934">
    <property type="entry name" value="UBA-like"/>
    <property type="match status" value="2"/>
</dbReference>
<keyword evidence="6 11" id="KW-0863">Zinc-finger</keyword>
<dbReference type="AlphaFoldDB" id="A0ABD3SJY7"/>
<dbReference type="PANTHER" id="PTHR20930:SF0">
    <property type="entry name" value="PROTEIN ILRUN"/>
    <property type="match status" value="1"/>
</dbReference>
<dbReference type="GO" id="GO:0031410">
    <property type="term" value="C:cytoplasmic vesicle"/>
    <property type="evidence" value="ECO:0007669"/>
    <property type="project" value="UniProtKB-KW"/>
</dbReference>
<evidence type="ECO:0000259" key="13">
    <source>
        <dbReference type="PROSITE" id="PS50030"/>
    </source>
</evidence>
<dbReference type="GO" id="GO:0015031">
    <property type="term" value="P:protein transport"/>
    <property type="evidence" value="ECO:0007669"/>
    <property type="project" value="UniProtKB-KW"/>
</dbReference>
<dbReference type="FunFam" id="1.10.8.10:FF:000085">
    <property type="entry name" value="protein NBR1 homolog"/>
    <property type="match status" value="1"/>
</dbReference>
<dbReference type="Pfam" id="PF00569">
    <property type="entry name" value="ZZ"/>
    <property type="match status" value="1"/>
</dbReference>
<keyword evidence="7" id="KW-0862">Zinc</keyword>
<dbReference type="InterPro" id="IPR000433">
    <property type="entry name" value="Znf_ZZ"/>
</dbReference>
<dbReference type="Gene3D" id="2.60.40.10">
    <property type="entry name" value="Immunoglobulins"/>
    <property type="match status" value="1"/>
</dbReference>
<dbReference type="InterPro" id="IPR053793">
    <property type="entry name" value="PB1-like"/>
</dbReference>
<keyword evidence="10" id="KW-0968">Cytoplasmic vesicle</keyword>
<evidence type="ECO:0000256" key="7">
    <source>
        <dbReference type="ARBA" id="ARBA00022833"/>
    </source>
</evidence>
<keyword evidence="9" id="KW-0072">Autophagy</keyword>
<dbReference type="InterPro" id="IPR032350">
    <property type="entry name" value="Nbr1_FW"/>
</dbReference>
<feature type="domain" description="PB1" evidence="15">
    <location>
        <begin position="6"/>
        <end position="90"/>
    </location>
</feature>
<dbReference type="InterPro" id="IPR056893">
    <property type="entry name" value="UBA_Nbr1_C"/>
</dbReference>
<dbReference type="PANTHER" id="PTHR20930">
    <property type="entry name" value="OVARIAN CARCINOMA ANTIGEN CA125-RELATED"/>
    <property type="match status" value="1"/>
</dbReference>
<reference evidence="16 17" key="1">
    <citation type="submission" date="2024-12" db="EMBL/GenBank/DDBJ databases">
        <title>The unique morphological basis and parallel evolutionary history of personate flowers in Penstemon.</title>
        <authorList>
            <person name="Depatie T.H."/>
            <person name="Wessinger C.A."/>
        </authorList>
    </citation>
    <scope>NUCLEOTIDE SEQUENCE [LARGE SCALE GENOMIC DNA]</scope>
    <source>
        <strain evidence="16">WTNN_2</strain>
        <tissue evidence="16">Leaf</tissue>
    </source>
</reference>
<accession>A0ABD3SJY7</accession>
<dbReference type="Pfam" id="PF00564">
    <property type="entry name" value="PB1"/>
    <property type="match status" value="1"/>
</dbReference>
<dbReference type="SMART" id="SM00291">
    <property type="entry name" value="ZnF_ZZ"/>
    <property type="match status" value="1"/>
</dbReference>
<name>A0ABD3SJY7_9LAMI</name>
<dbReference type="PROSITE" id="PS50135">
    <property type="entry name" value="ZF_ZZ_2"/>
    <property type="match status" value="1"/>
</dbReference>
<evidence type="ECO:0000259" key="14">
    <source>
        <dbReference type="PROSITE" id="PS50135"/>
    </source>
</evidence>
<feature type="compositionally biased region" description="Polar residues" evidence="12">
    <location>
        <begin position="228"/>
        <end position="241"/>
    </location>
</feature>
<evidence type="ECO:0000313" key="17">
    <source>
        <dbReference type="Proteomes" id="UP001634393"/>
    </source>
</evidence>
<dbReference type="Gene3D" id="3.30.60.90">
    <property type="match status" value="1"/>
</dbReference>
<dbReference type="InterPro" id="IPR043145">
    <property type="entry name" value="Znf_ZZ_sf"/>
</dbReference>
<dbReference type="SUPFAM" id="SSF57850">
    <property type="entry name" value="RING/U-box"/>
    <property type="match status" value="1"/>
</dbReference>
<evidence type="ECO:0000256" key="12">
    <source>
        <dbReference type="SAM" id="MobiDB-lite"/>
    </source>
</evidence>
<comment type="caution">
    <text evidence="16">The sequence shown here is derived from an EMBL/GenBank/DDBJ whole genome shotgun (WGS) entry which is preliminary data.</text>
</comment>
<evidence type="ECO:0000256" key="9">
    <source>
        <dbReference type="ARBA" id="ARBA00023006"/>
    </source>
</evidence>
<dbReference type="InterPro" id="IPR000270">
    <property type="entry name" value="PB1_dom"/>
</dbReference>
<dbReference type="SUPFAM" id="SSF54277">
    <property type="entry name" value="CAD &amp; PB1 domains"/>
    <property type="match status" value="1"/>
</dbReference>
<dbReference type="CDD" id="cd14947">
    <property type="entry name" value="NBR1_like"/>
    <property type="match status" value="1"/>
</dbReference>
<keyword evidence="3" id="KW-0813">Transport</keyword>